<dbReference type="Gene3D" id="1.10.10.10">
    <property type="entry name" value="Winged helix-like DNA-binding domain superfamily/Winged helix DNA-binding domain"/>
    <property type="match status" value="1"/>
</dbReference>
<dbReference type="Gene3D" id="1.25.40.10">
    <property type="entry name" value="Tetratricopeptide repeat domain"/>
    <property type="match status" value="1"/>
</dbReference>
<dbReference type="CDD" id="cd06170">
    <property type="entry name" value="LuxR_C_like"/>
    <property type="match status" value="1"/>
</dbReference>
<keyword evidence="4" id="KW-1185">Reference proteome</keyword>
<organism evidence="3 4">
    <name type="scientific">Rhodococcus chondri</name>
    <dbReference type="NCBI Taxonomy" id="3065941"/>
    <lineage>
        <taxon>Bacteria</taxon>
        <taxon>Bacillati</taxon>
        <taxon>Actinomycetota</taxon>
        <taxon>Actinomycetes</taxon>
        <taxon>Mycobacteriales</taxon>
        <taxon>Nocardiaceae</taxon>
        <taxon>Rhodococcus</taxon>
    </lineage>
</organism>
<gene>
    <name evidence="3" type="ORF">Q8814_20900</name>
</gene>
<comment type="caution">
    <text evidence="3">The sequence shown here is derived from an EMBL/GenBank/DDBJ whole genome shotgun (WGS) entry which is preliminary data.</text>
</comment>
<evidence type="ECO:0000313" key="3">
    <source>
        <dbReference type="EMBL" id="MEE2034545.1"/>
    </source>
</evidence>
<dbReference type="InterPro" id="IPR016032">
    <property type="entry name" value="Sig_transdc_resp-reg_C-effctor"/>
</dbReference>
<dbReference type="EMBL" id="JAUZMZ010000156">
    <property type="protein sequence ID" value="MEE2034545.1"/>
    <property type="molecule type" value="Genomic_DNA"/>
</dbReference>
<dbReference type="Pfam" id="PF00196">
    <property type="entry name" value="GerE"/>
    <property type="match status" value="1"/>
</dbReference>
<dbReference type="SMART" id="SM00421">
    <property type="entry name" value="HTH_LUXR"/>
    <property type="match status" value="1"/>
</dbReference>
<accession>A0ABU7JWZ8</accession>
<proteinExistence type="predicted"/>
<evidence type="ECO:0000259" key="2">
    <source>
        <dbReference type="PROSITE" id="PS50043"/>
    </source>
</evidence>
<keyword evidence="1" id="KW-0238">DNA-binding</keyword>
<dbReference type="SUPFAM" id="SSF46894">
    <property type="entry name" value="C-terminal effector domain of the bipartite response regulators"/>
    <property type="match status" value="1"/>
</dbReference>
<dbReference type="InterPro" id="IPR000792">
    <property type="entry name" value="Tscrpt_reg_LuxR_C"/>
</dbReference>
<dbReference type="SUPFAM" id="SSF48452">
    <property type="entry name" value="TPR-like"/>
    <property type="match status" value="1"/>
</dbReference>
<evidence type="ECO:0000256" key="1">
    <source>
        <dbReference type="ARBA" id="ARBA00023125"/>
    </source>
</evidence>
<feature type="domain" description="HTH luxR-type" evidence="2">
    <location>
        <begin position="483"/>
        <end position="548"/>
    </location>
</feature>
<dbReference type="PROSITE" id="PS00622">
    <property type="entry name" value="HTH_LUXR_1"/>
    <property type="match status" value="1"/>
</dbReference>
<dbReference type="PRINTS" id="PR00038">
    <property type="entry name" value="HTHLUXR"/>
</dbReference>
<reference evidence="3 4" key="1">
    <citation type="submission" date="2023-08" db="EMBL/GenBank/DDBJ databases">
        <authorList>
            <person name="Girao M."/>
            <person name="Carvalho M.F."/>
        </authorList>
    </citation>
    <scope>NUCLEOTIDE SEQUENCE [LARGE SCALE GENOMIC DNA]</scope>
    <source>
        <strain evidence="3 4">CC-R104</strain>
    </source>
</reference>
<sequence>MNAPDVLDLARENFREQSWKAALDGFRLADAQRALGAADLDRAARCAYLTGNDDECIRLLERAFAAHAAEDRAESACESAFWLGFTLTMNRGEAALAAGWLARAERLLTPAHRAEHDPVCAAHGLLILAPAIGTLLQGDAARALPALTEAHGIGLASGHRDLTALSGLGVGQARILLGDPEAGLTILDEVMVSVTTGEVSPVAAGIVYCAVIITCHETYQLRRAAEWTRALGNWCDAQVDLVPFRGQCLVHRAEMLQLRGSWKDAMEQARFACRMLTEPPGGPAVGMALYELAELHRLRGEFAAAETAYRRAGGYGHEIQPGLARLRLAQGDLGAARAGIERALAETVPLLRPRMLEALVDIALAAGDVASARCRADELEVLAQKFEATALTAMAAQARGAVDLADGDPCSALHSLRTAWRLWRDLDAPYQCAQVRVLQGHCCAALDDHEAARMEFDSATATFRELGAEPDLHRLRQLTPSPGTSAPAGLTGREIEVLREVAGGGTNREVAAALFLSEKTVARHLSNIFTKLGVSSRAGATAYAYEHHLV</sequence>
<dbReference type="PANTHER" id="PTHR43214">
    <property type="entry name" value="TWO-COMPONENT RESPONSE REGULATOR"/>
    <property type="match status" value="1"/>
</dbReference>
<dbReference type="InterPro" id="IPR039420">
    <property type="entry name" value="WalR-like"/>
</dbReference>
<name>A0ABU7JWZ8_9NOCA</name>
<evidence type="ECO:0000313" key="4">
    <source>
        <dbReference type="Proteomes" id="UP001331936"/>
    </source>
</evidence>
<dbReference type="InterPro" id="IPR011990">
    <property type="entry name" value="TPR-like_helical_dom_sf"/>
</dbReference>
<dbReference type="InterPro" id="IPR036388">
    <property type="entry name" value="WH-like_DNA-bd_sf"/>
</dbReference>
<dbReference type="PANTHER" id="PTHR43214:SF43">
    <property type="entry name" value="TWO-COMPONENT RESPONSE REGULATOR"/>
    <property type="match status" value="1"/>
</dbReference>
<dbReference type="PROSITE" id="PS50043">
    <property type="entry name" value="HTH_LUXR_2"/>
    <property type="match status" value="1"/>
</dbReference>
<protein>
    <submittedName>
        <fullName evidence="3">LuxR C-terminal-related transcriptional regulator</fullName>
    </submittedName>
</protein>
<dbReference type="RefSeq" id="WP_330153913.1">
    <property type="nucleotide sequence ID" value="NZ_JAUZMZ010000156.1"/>
</dbReference>
<dbReference type="Proteomes" id="UP001331936">
    <property type="component" value="Unassembled WGS sequence"/>
</dbReference>